<evidence type="ECO:0000256" key="3">
    <source>
        <dbReference type="ARBA" id="ARBA00022729"/>
    </source>
</evidence>
<reference evidence="8 9" key="1">
    <citation type="submission" date="2019-04" db="EMBL/GenBank/DDBJ databases">
        <title>An improved genome assembly and genetic linkage map for asparagus bean, Vigna unguiculata ssp. sesquipedialis.</title>
        <authorList>
            <person name="Xia Q."/>
            <person name="Zhang R."/>
            <person name="Dong Y."/>
        </authorList>
    </citation>
    <scope>NUCLEOTIDE SEQUENCE [LARGE SCALE GENOMIC DNA]</scope>
    <source>
        <tissue evidence="8">Leaf</tissue>
    </source>
</reference>
<protein>
    <submittedName>
        <fullName evidence="8">LRR receptor-like serine/threonine-protein kinase FLS2</fullName>
    </submittedName>
</protein>
<keyword evidence="9" id="KW-1185">Reference proteome</keyword>
<keyword evidence="2" id="KW-0812">Transmembrane</keyword>
<gene>
    <name evidence="8" type="ORF">DEO72_LG8g1398</name>
</gene>
<evidence type="ECO:0000256" key="5">
    <source>
        <dbReference type="ARBA" id="ARBA00023136"/>
    </source>
</evidence>
<dbReference type="GO" id="GO:0016020">
    <property type="term" value="C:membrane"/>
    <property type="evidence" value="ECO:0007669"/>
    <property type="project" value="UniProtKB-SubCell"/>
</dbReference>
<keyword evidence="5" id="KW-0472">Membrane</keyword>
<accession>A0A4D6MRH3</accession>
<organism evidence="8 9">
    <name type="scientific">Vigna unguiculata</name>
    <name type="common">Cowpea</name>
    <dbReference type="NCBI Taxonomy" id="3917"/>
    <lineage>
        <taxon>Eukaryota</taxon>
        <taxon>Viridiplantae</taxon>
        <taxon>Streptophyta</taxon>
        <taxon>Embryophyta</taxon>
        <taxon>Tracheophyta</taxon>
        <taxon>Spermatophyta</taxon>
        <taxon>Magnoliopsida</taxon>
        <taxon>eudicotyledons</taxon>
        <taxon>Gunneridae</taxon>
        <taxon>Pentapetalae</taxon>
        <taxon>rosids</taxon>
        <taxon>fabids</taxon>
        <taxon>Fabales</taxon>
        <taxon>Fabaceae</taxon>
        <taxon>Papilionoideae</taxon>
        <taxon>50 kb inversion clade</taxon>
        <taxon>NPAAA clade</taxon>
        <taxon>indigoferoid/millettioid clade</taxon>
        <taxon>Phaseoleae</taxon>
        <taxon>Vigna</taxon>
    </lineage>
</organism>
<dbReference type="PROSITE" id="PS51450">
    <property type="entry name" value="LRR"/>
    <property type="match status" value="1"/>
</dbReference>
<dbReference type="Proteomes" id="UP000501690">
    <property type="component" value="Linkage Group LG8"/>
</dbReference>
<dbReference type="PRINTS" id="PR00019">
    <property type="entry name" value="LEURICHRPT"/>
</dbReference>
<evidence type="ECO:0000256" key="1">
    <source>
        <dbReference type="ARBA" id="ARBA00004479"/>
    </source>
</evidence>
<keyword evidence="3" id="KW-0732">Signal</keyword>
<dbReference type="InterPro" id="IPR046956">
    <property type="entry name" value="RLP23-like"/>
</dbReference>
<keyword evidence="8" id="KW-0808">Transferase</keyword>
<keyword evidence="7" id="KW-0325">Glycoprotein</keyword>
<dbReference type="PANTHER" id="PTHR48061:SF36">
    <property type="entry name" value="RECEPTOR-LIKE PROTEIN 12"/>
    <property type="match status" value="1"/>
</dbReference>
<name>A0A4D6MRH3_VIGUN</name>
<dbReference type="SUPFAM" id="SSF52047">
    <property type="entry name" value="RNI-like"/>
    <property type="match status" value="1"/>
</dbReference>
<dbReference type="InterPro" id="IPR001611">
    <property type="entry name" value="Leu-rich_rpt"/>
</dbReference>
<evidence type="ECO:0000313" key="8">
    <source>
        <dbReference type="EMBL" id="QCE03374.1"/>
    </source>
</evidence>
<dbReference type="EMBL" id="CP039352">
    <property type="protein sequence ID" value="QCE03374.1"/>
    <property type="molecule type" value="Genomic_DNA"/>
</dbReference>
<dbReference type="PANTHER" id="PTHR48061">
    <property type="entry name" value="LEUCINE-RICH REPEAT RECEPTOR PROTEIN KINASE EMS1-LIKE-RELATED"/>
    <property type="match status" value="1"/>
</dbReference>
<evidence type="ECO:0000256" key="7">
    <source>
        <dbReference type="ARBA" id="ARBA00023180"/>
    </source>
</evidence>
<evidence type="ECO:0000313" key="9">
    <source>
        <dbReference type="Proteomes" id="UP000501690"/>
    </source>
</evidence>
<comment type="subcellular location">
    <subcellularLocation>
        <location evidence="1">Membrane</location>
        <topology evidence="1">Single-pass type I membrane protein</topology>
    </subcellularLocation>
</comment>
<dbReference type="Gene3D" id="3.80.10.10">
    <property type="entry name" value="Ribonuclease Inhibitor"/>
    <property type="match status" value="3"/>
</dbReference>
<evidence type="ECO:0000256" key="4">
    <source>
        <dbReference type="ARBA" id="ARBA00022989"/>
    </source>
</evidence>
<evidence type="ECO:0000256" key="2">
    <source>
        <dbReference type="ARBA" id="ARBA00022692"/>
    </source>
</evidence>
<proteinExistence type="predicted"/>
<dbReference type="Pfam" id="PF00560">
    <property type="entry name" value="LRR_1"/>
    <property type="match status" value="4"/>
</dbReference>
<dbReference type="GO" id="GO:0016301">
    <property type="term" value="F:kinase activity"/>
    <property type="evidence" value="ECO:0007669"/>
    <property type="project" value="UniProtKB-KW"/>
</dbReference>
<keyword evidence="8" id="KW-0418">Kinase</keyword>
<keyword evidence="6 8" id="KW-0675">Receptor</keyword>
<dbReference type="InterPro" id="IPR032675">
    <property type="entry name" value="LRR_dom_sf"/>
</dbReference>
<sequence>MIRLITLDPSCFSNFGLKLENPNLRKLVQNISSIRQLYLDGVSISAAGHEWSSVLMSLHDLQEVRMSGCDLSRPLDPSLSRHEILFVIVLDGNDLSSAVPETFADFKFLTILSLCCCQLTGTFPQKIFNIGTLLVVDVSWNNDLQGFFPDFPLGSLQTLIVSGTKFSGAFPRSIGQMPSFNMANKLTLLDLSNNGLSGPIPSSHFEGLNNLFTIDLNEFTSVSSSKLTTLDLSRNNLSGPFPTSIYQLSGISVLVLSSNNLNGTIHLNKLSEFRNLTTLDLSYNNLSVEANFTNADASYFPSITNLRLASCNLKSFPGFLRNHSEIHFLDLSNNHIQGIVPNWIWKRTLAELDISHNLLTHSEGPLRNFSFNLYILDLHDNELQGQIPFIPTEVEYLDFSRNTFGGGIPDSLCNASSLWLLDLSDNNISGQFPRVCWK</sequence>
<evidence type="ECO:0000256" key="6">
    <source>
        <dbReference type="ARBA" id="ARBA00023170"/>
    </source>
</evidence>
<keyword evidence="4" id="KW-1133">Transmembrane helix</keyword>
<dbReference type="Pfam" id="PF13855">
    <property type="entry name" value="LRR_8"/>
    <property type="match status" value="1"/>
</dbReference>
<dbReference type="AlphaFoldDB" id="A0A4D6MRH3"/>